<dbReference type="NCBIfam" id="TIGR01175">
    <property type="entry name" value="pilM"/>
    <property type="match status" value="1"/>
</dbReference>
<dbReference type="Gene3D" id="3.30.1490.300">
    <property type="match status" value="1"/>
</dbReference>
<organism evidence="1 2">
    <name type="scientific">Candidatus Sungbacteria bacterium RIFCSPHIGHO2_02_FULL_47_11</name>
    <dbReference type="NCBI Taxonomy" id="1802270"/>
    <lineage>
        <taxon>Bacteria</taxon>
        <taxon>Candidatus Sungiibacteriota</taxon>
    </lineage>
</organism>
<evidence type="ECO:0008006" key="3">
    <source>
        <dbReference type="Google" id="ProtNLM"/>
    </source>
</evidence>
<dbReference type="EMBL" id="MHQI01000013">
    <property type="protein sequence ID" value="OHA00486.1"/>
    <property type="molecule type" value="Genomic_DNA"/>
</dbReference>
<dbReference type="STRING" id="1802270.A3C07_01360"/>
<accession>A0A1G2KM74</accession>
<dbReference type="Pfam" id="PF11104">
    <property type="entry name" value="PilM_2"/>
    <property type="match status" value="1"/>
</dbReference>
<gene>
    <name evidence="1" type="ORF">A3C07_01360</name>
</gene>
<dbReference type="Proteomes" id="UP000179023">
    <property type="component" value="Unassembled WGS sequence"/>
</dbReference>
<evidence type="ECO:0000313" key="1">
    <source>
        <dbReference type="EMBL" id="OHA00486.1"/>
    </source>
</evidence>
<dbReference type="PANTHER" id="PTHR32432">
    <property type="entry name" value="CELL DIVISION PROTEIN FTSA-RELATED"/>
    <property type="match status" value="1"/>
</dbReference>
<dbReference type="Gene3D" id="3.30.420.40">
    <property type="match status" value="2"/>
</dbReference>
<sequence>MKEKLLQWVSPFIRIPVTGFDISDRTVKYLRFSSRGDLSFDIFGEIEIPEGTIEKGEIKKEGVLTELFSSWAAREKKQLRSPLVAVSLPEEKSFLRVIQIPKVEQEKVGNAIRWEIEGNIPLPPDELLYDYEIVEPLEDHLDHLDVVIVAFPRSIVDSYLRVLDHARLQPATLELESQAIIRAVIPVLRDPTGSIVVDMGRTRTSFIIFAGGAIIFTSTIELGGNVFEKNIANTFHVGSEEALALKKNIGLNKRADGGRMFAALAPPLSVLAETLRGAMEYYRGYSQHRHGADKEIDKIILSGGDANLYGLDTYLASTLKVPVYVADPLGQVRDKLTTQLPPFTRRESLAFTTAIGLALRNIR</sequence>
<dbReference type="SUPFAM" id="SSF53067">
    <property type="entry name" value="Actin-like ATPase domain"/>
    <property type="match status" value="2"/>
</dbReference>
<reference evidence="1 2" key="1">
    <citation type="journal article" date="2016" name="Nat. Commun.">
        <title>Thousands of microbial genomes shed light on interconnected biogeochemical processes in an aquifer system.</title>
        <authorList>
            <person name="Anantharaman K."/>
            <person name="Brown C.T."/>
            <person name="Hug L.A."/>
            <person name="Sharon I."/>
            <person name="Castelle C.J."/>
            <person name="Probst A.J."/>
            <person name="Thomas B.C."/>
            <person name="Singh A."/>
            <person name="Wilkins M.J."/>
            <person name="Karaoz U."/>
            <person name="Brodie E.L."/>
            <person name="Williams K.H."/>
            <person name="Hubbard S.S."/>
            <person name="Banfield J.F."/>
        </authorList>
    </citation>
    <scope>NUCLEOTIDE SEQUENCE [LARGE SCALE GENOMIC DNA]</scope>
</reference>
<name>A0A1G2KM74_9BACT</name>
<comment type="caution">
    <text evidence="1">The sequence shown here is derived from an EMBL/GenBank/DDBJ whole genome shotgun (WGS) entry which is preliminary data.</text>
</comment>
<dbReference type="PANTHER" id="PTHR32432:SF3">
    <property type="entry name" value="ETHANOLAMINE UTILIZATION PROTEIN EUTJ"/>
    <property type="match status" value="1"/>
</dbReference>
<dbReference type="InterPro" id="IPR043129">
    <property type="entry name" value="ATPase_NBD"/>
</dbReference>
<dbReference type="InterPro" id="IPR005883">
    <property type="entry name" value="PilM"/>
</dbReference>
<protein>
    <recommendedName>
        <fullName evidence="3">SHS2 domain-containing protein</fullName>
    </recommendedName>
</protein>
<dbReference type="InterPro" id="IPR050696">
    <property type="entry name" value="FtsA/MreB"/>
</dbReference>
<proteinExistence type="predicted"/>
<dbReference type="PIRSF" id="PIRSF019169">
    <property type="entry name" value="PilM"/>
    <property type="match status" value="1"/>
</dbReference>
<evidence type="ECO:0000313" key="2">
    <source>
        <dbReference type="Proteomes" id="UP000179023"/>
    </source>
</evidence>
<dbReference type="CDD" id="cd24049">
    <property type="entry name" value="ASKHA_NBD_PilM"/>
    <property type="match status" value="1"/>
</dbReference>
<dbReference type="AlphaFoldDB" id="A0A1G2KM74"/>